<dbReference type="Gene3D" id="2.60.120.380">
    <property type="match status" value="1"/>
</dbReference>
<dbReference type="AlphaFoldDB" id="A0A5R9PH83"/>
<protein>
    <submittedName>
        <fullName evidence="3">DUF2135 domain-containing protein</fullName>
    </submittedName>
</protein>
<dbReference type="InterPro" id="IPR013694">
    <property type="entry name" value="VIT"/>
</dbReference>
<dbReference type="SUPFAM" id="SSF48452">
    <property type="entry name" value="TPR-like"/>
    <property type="match status" value="1"/>
</dbReference>
<dbReference type="InterPro" id="IPR019220">
    <property type="entry name" value="DUF2135"/>
</dbReference>
<dbReference type="InterPro" id="IPR011990">
    <property type="entry name" value="TPR-like_helical_dom_sf"/>
</dbReference>
<evidence type="ECO:0000259" key="2">
    <source>
        <dbReference type="PROSITE" id="PS51468"/>
    </source>
</evidence>
<reference evidence="3 4" key="1">
    <citation type="submission" date="2019-04" db="EMBL/GenBank/DDBJ databases">
        <authorList>
            <person name="Grouzdev D.S."/>
            <person name="Nazina T.N."/>
        </authorList>
    </citation>
    <scope>NUCLEOTIDE SEQUENCE [LARGE SCALE GENOMIC DNA]</scope>
    <source>
        <strain evidence="3 4">SHC 3-19</strain>
    </source>
</reference>
<evidence type="ECO:0000313" key="3">
    <source>
        <dbReference type="EMBL" id="TLX22108.1"/>
    </source>
</evidence>
<proteinExistence type="predicted"/>
<feature type="compositionally biased region" description="Basic and acidic residues" evidence="1">
    <location>
        <begin position="652"/>
        <end position="684"/>
    </location>
</feature>
<dbReference type="Proteomes" id="UP000308508">
    <property type="component" value="Unassembled WGS sequence"/>
</dbReference>
<feature type="compositionally biased region" description="Pro residues" evidence="1">
    <location>
        <begin position="707"/>
        <end position="719"/>
    </location>
</feature>
<dbReference type="EMBL" id="SROY01000002">
    <property type="protein sequence ID" value="TLX22108.1"/>
    <property type="molecule type" value="Genomic_DNA"/>
</dbReference>
<accession>A0A5R9PH83</accession>
<feature type="domain" description="VIT" evidence="2">
    <location>
        <begin position="97"/>
        <end position="225"/>
    </location>
</feature>
<keyword evidence="4" id="KW-1185">Reference proteome</keyword>
<organism evidence="3 4">
    <name type="scientific">Thermomonas fusca</name>
    <dbReference type="NCBI Taxonomy" id="215690"/>
    <lineage>
        <taxon>Bacteria</taxon>
        <taxon>Pseudomonadati</taxon>
        <taxon>Pseudomonadota</taxon>
        <taxon>Gammaproteobacteria</taxon>
        <taxon>Lysobacterales</taxon>
        <taxon>Lysobacteraceae</taxon>
        <taxon>Thermomonas</taxon>
    </lineage>
</organism>
<evidence type="ECO:0000313" key="4">
    <source>
        <dbReference type="Proteomes" id="UP000308508"/>
    </source>
</evidence>
<sequence length="1045" mass="113622">MAQDCACCGDGGEQGRAPGRPCPGHLGPRGRHQEPVMFSTLNPDAHRTTFDVFGAFAMPTQPVGLANRITPMNAALRNASVLRCAAFACLLVAPDVAAAATPPRIEADDQVQLTATRVEWTLDGPFALRRIELIIRNPHDRPLETTVQVPLAGNERLHGYALDIEGQLRDAVPVERVRAHAAFEETVRNRVDPALAQKDAGNRYGIRVFPIPAHGERRLRLDIASLAARKACGWRHRLDAGLPLGSQPTSRVTATTKPVSAGTTLPGWHAAQSVHAASWQAAAAKPAPSACLAAPTTDASFHARFEDGLEMHWLEVPARRPAAVPTPPATSRIEVVWDASYSTLGSDRTPELQLLDRYLRGRTVDVTVSVVHETVQRRQLRIDSASALAKFLSTLADERPDGATALPAWRADPRARQVLLFSDGVATLPGAVDPATRAPVFVIAKGVADPALARWITHSGGQILDLATLTPDQALRALRRTPTLQATLGPLDRNWYLEQYAVDDGALRACHVARAAGAAPRLPVIHATASGPREQAHRALPARNSALAEFWCATWQAEALEAQPDQHRAALAALGERFGVANRETSLLVLESDDDYVRFGILPPAADVALRDRIQRRRAQLETEKSTAWMENRRAIQRGWEARTAWWNTVFPKDDPRPRWAEQRRQTEAQRAREEAEMARERRPAPSRLVGATAAMAADAAAAPASMPTPPSPPAPAPSEPDTQTGDIGIQLQAVTMDSPYVAELRAAHAAAALYHRYLDLRTQYGQSPAFHFDVAQRLFELGDAERGWRVLSNLVELMPNDPASLRLVAYRLQEAGLQETAIALLRKLRELAPDEPQSFRDLALALRAPATCAEALALLDHVVDAPWSPRFADIGVIALAERNDLRTRCPAATITTAGDLLAQPLPVGLRAVLRWDLDDTDIDLHVTDPNGEEVYYSHRLSYQGGTISRDFTAGYGPEEFILRNPKPGIYEVAVNYYGSRLAKLTRGATLNLSLQTGFGTAGAHEQTVNLRLLEQTGKIVVGRFIVHADGTLGLTQAGSGKTSP</sequence>
<dbReference type="PROSITE" id="PS51468">
    <property type="entry name" value="VIT"/>
    <property type="match status" value="1"/>
</dbReference>
<evidence type="ECO:0000256" key="1">
    <source>
        <dbReference type="SAM" id="MobiDB-lite"/>
    </source>
</evidence>
<feature type="region of interest" description="Disordered" evidence="1">
    <location>
        <begin position="651"/>
        <end position="726"/>
    </location>
</feature>
<feature type="region of interest" description="Disordered" evidence="1">
    <location>
        <begin position="9"/>
        <end position="31"/>
    </location>
</feature>
<gene>
    <name evidence="3" type="ORF">E5S66_06200</name>
</gene>
<name>A0A5R9PH83_9GAMM</name>
<feature type="compositionally biased region" description="Low complexity" evidence="1">
    <location>
        <begin position="692"/>
        <end position="706"/>
    </location>
</feature>
<dbReference type="Pfam" id="PF09906">
    <property type="entry name" value="DUF2135"/>
    <property type="match status" value="1"/>
</dbReference>
<dbReference type="Gene3D" id="1.25.40.10">
    <property type="entry name" value="Tetratricopeptide repeat domain"/>
    <property type="match status" value="1"/>
</dbReference>
<dbReference type="Pfam" id="PF08487">
    <property type="entry name" value="VIT"/>
    <property type="match status" value="1"/>
</dbReference>
<comment type="caution">
    <text evidence="3">The sequence shown here is derived from an EMBL/GenBank/DDBJ whole genome shotgun (WGS) entry which is preliminary data.</text>
</comment>
<dbReference type="STRING" id="1123377.GCA_000423885_01789"/>